<evidence type="ECO:0000313" key="2">
    <source>
        <dbReference type="Proteomes" id="UP001266305"/>
    </source>
</evidence>
<evidence type="ECO:0000313" key="1">
    <source>
        <dbReference type="EMBL" id="KAK2121877.1"/>
    </source>
</evidence>
<keyword evidence="2" id="KW-1185">Reference proteome</keyword>
<organism evidence="1 2">
    <name type="scientific">Saguinus oedipus</name>
    <name type="common">Cotton-top tamarin</name>
    <name type="synonym">Oedipomidas oedipus</name>
    <dbReference type="NCBI Taxonomy" id="9490"/>
    <lineage>
        <taxon>Eukaryota</taxon>
        <taxon>Metazoa</taxon>
        <taxon>Chordata</taxon>
        <taxon>Craniata</taxon>
        <taxon>Vertebrata</taxon>
        <taxon>Euteleostomi</taxon>
        <taxon>Mammalia</taxon>
        <taxon>Eutheria</taxon>
        <taxon>Euarchontoglires</taxon>
        <taxon>Primates</taxon>
        <taxon>Haplorrhini</taxon>
        <taxon>Platyrrhini</taxon>
        <taxon>Cebidae</taxon>
        <taxon>Callitrichinae</taxon>
        <taxon>Saguinus</taxon>
    </lineage>
</organism>
<sequence length="94" mass="10087">MGPVLTHVGPVLALTPHLMGRATAGQVDHRGRAGGVREQLLPSSPTAISSVSKAALCHFAFYSKEQIRRREAAGREMHLGASALKDLFENRVAQ</sequence>
<feature type="non-terminal residue" evidence="1">
    <location>
        <position position="94"/>
    </location>
</feature>
<comment type="caution">
    <text evidence="1">The sequence shown here is derived from an EMBL/GenBank/DDBJ whole genome shotgun (WGS) entry which is preliminary data.</text>
</comment>
<protein>
    <submittedName>
        <fullName evidence="1">Uncharacterized protein</fullName>
    </submittedName>
</protein>
<dbReference type="EMBL" id="JASSZA010000001">
    <property type="protein sequence ID" value="KAK2121877.1"/>
    <property type="molecule type" value="Genomic_DNA"/>
</dbReference>
<accession>A0ABQ9WJP3</accession>
<dbReference type="Proteomes" id="UP001266305">
    <property type="component" value="Unassembled WGS sequence"/>
</dbReference>
<proteinExistence type="predicted"/>
<name>A0ABQ9WJP3_SAGOE</name>
<reference evidence="1 2" key="1">
    <citation type="submission" date="2023-05" db="EMBL/GenBank/DDBJ databases">
        <title>B98-5 Cell Line De Novo Hybrid Assembly: An Optical Mapping Approach.</title>
        <authorList>
            <person name="Kananen K."/>
            <person name="Auerbach J.A."/>
            <person name="Kautto E."/>
            <person name="Blachly J.S."/>
        </authorList>
    </citation>
    <scope>NUCLEOTIDE SEQUENCE [LARGE SCALE GENOMIC DNA]</scope>
    <source>
        <strain evidence="1">B95-8</strain>
        <tissue evidence="1">Cell line</tissue>
    </source>
</reference>
<gene>
    <name evidence="1" type="ORF">P7K49_003263</name>
</gene>